<dbReference type="PROSITE" id="PS50937">
    <property type="entry name" value="HTH_MERR_2"/>
    <property type="match status" value="1"/>
</dbReference>
<dbReference type="Gene3D" id="1.10.1660.10">
    <property type="match status" value="1"/>
</dbReference>
<dbReference type="EMBL" id="JASJEX010000005">
    <property type="protein sequence ID" value="MDJ1130301.1"/>
    <property type="molecule type" value="Genomic_DNA"/>
</dbReference>
<dbReference type="Proteomes" id="UP001431693">
    <property type="component" value="Unassembled WGS sequence"/>
</dbReference>
<name>A0ABT6ZNR2_9ACTN</name>
<dbReference type="InterPro" id="IPR047057">
    <property type="entry name" value="MerR_fam"/>
</dbReference>
<proteinExistence type="predicted"/>
<feature type="domain" description="HTH merR-type" evidence="5">
    <location>
        <begin position="5"/>
        <end position="74"/>
    </location>
</feature>
<evidence type="ECO:0000256" key="4">
    <source>
        <dbReference type="ARBA" id="ARBA00023163"/>
    </source>
</evidence>
<evidence type="ECO:0000313" key="6">
    <source>
        <dbReference type="EMBL" id="MDJ1130301.1"/>
    </source>
</evidence>
<dbReference type="PANTHER" id="PTHR30204:SF69">
    <property type="entry name" value="MERR-FAMILY TRANSCRIPTIONAL REGULATOR"/>
    <property type="match status" value="1"/>
</dbReference>
<reference evidence="6" key="1">
    <citation type="submission" date="2023-05" db="EMBL/GenBank/DDBJ databases">
        <title>[olsenella] sp. nov., isolated from a pig farm feces dump.</title>
        <authorList>
            <person name="Chang Y.-H."/>
        </authorList>
    </citation>
    <scope>NUCLEOTIDE SEQUENCE</scope>
    <source>
        <strain evidence="6">YH-ols2217</strain>
    </source>
</reference>
<evidence type="ECO:0000256" key="2">
    <source>
        <dbReference type="ARBA" id="ARBA00023015"/>
    </source>
</evidence>
<dbReference type="CDD" id="cd01109">
    <property type="entry name" value="HTH_YyaN"/>
    <property type="match status" value="1"/>
</dbReference>
<keyword evidence="1" id="KW-0678">Repressor</keyword>
<protein>
    <submittedName>
        <fullName evidence="6">MerR family transcriptional regulator</fullName>
    </submittedName>
</protein>
<dbReference type="InterPro" id="IPR009061">
    <property type="entry name" value="DNA-bd_dom_put_sf"/>
</dbReference>
<accession>A0ABT6ZNR2</accession>
<evidence type="ECO:0000259" key="5">
    <source>
        <dbReference type="PROSITE" id="PS50937"/>
    </source>
</evidence>
<comment type="caution">
    <text evidence="6">The sequence shown here is derived from an EMBL/GenBank/DDBJ whole genome shotgun (WGS) entry which is preliminary data.</text>
</comment>
<dbReference type="RefSeq" id="WP_283713461.1">
    <property type="nucleotide sequence ID" value="NZ_JASJEW010000004.1"/>
</dbReference>
<keyword evidence="3" id="KW-0238">DNA-binding</keyword>
<keyword evidence="7" id="KW-1185">Reference proteome</keyword>
<dbReference type="SUPFAM" id="SSF46955">
    <property type="entry name" value="Putative DNA-binding domain"/>
    <property type="match status" value="1"/>
</dbReference>
<evidence type="ECO:0000256" key="1">
    <source>
        <dbReference type="ARBA" id="ARBA00022491"/>
    </source>
</evidence>
<keyword evidence="2" id="KW-0805">Transcription regulation</keyword>
<dbReference type="SMART" id="SM00422">
    <property type="entry name" value="HTH_MERR"/>
    <property type="match status" value="1"/>
</dbReference>
<dbReference type="Pfam" id="PF13411">
    <property type="entry name" value="MerR_1"/>
    <property type="match status" value="1"/>
</dbReference>
<keyword evidence="4" id="KW-0804">Transcription</keyword>
<organism evidence="6 7">
    <name type="scientific">Kribbibacterium absianum</name>
    <dbReference type="NCBI Taxonomy" id="3044210"/>
    <lineage>
        <taxon>Bacteria</taxon>
        <taxon>Bacillati</taxon>
        <taxon>Actinomycetota</taxon>
        <taxon>Coriobacteriia</taxon>
        <taxon>Coriobacteriales</taxon>
        <taxon>Kribbibacteriaceae</taxon>
        <taxon>Kribbibacterium</taxon>
    </lineage>
</organism>
<gene>
    <name evidence="6" type="ORF">QJ043_09460</name>
</gene>
<dbReference type="InterPro" id="IPR000551">
    <property type="entry name" value="MerR-type_HTH_dom"/>
</dbReference>
<sequence length="135" mass="15385">MESRLFTMKEACQATGLSYETLKFYCREGLVPNVKRDGANRRVFDERDVGWVRGLVCLRQCGMGVAQMREYLELCLGGEGTIPERQAMLAKLRGELVEKLEEVQGSIDYIDSKQAFYDDVRAGRRAYFSNVAPEE</sequence>
<dbReference type="PANTHER" id="PTHR30204">
    <property type="entry name" value="REDOX-CYCLING DRUG-SENSING TRANSCRIPTIONAL ACTIVATOR SOXR"/>
    <property type="match status" value="1"/>
</dbReference>
<evidence type="ECO:0000313" key="7">
    <source>
        <dbReference type="Proteomes" id="UP001431693"/>
    </source>
</evidence>
<evidence type="ECO:0000256" key="3">
    <source>
        <dbReference type="ARBA" id="ARBA00023125"/>
    </source>
</evidence>